<dbReference type="Proteomes" id="UP001303046">
    <property type="component" value="Unassembled WGS sequence"/>
</dbReference>
<gene>
    <name evidence="1" type="primary">Necator_chrII.g7082</name>
    <name evidence="1" type="ORF">RB195_019289</name>
</gene>
<organism evidence="1 2">
    <name type="scientific">Necator americanus</name>
    <name type="common">Human hookworm</name>
    <dbReference type="NCBI Taxonomy" id="51031"/>
    <lineage>
        <taxon>Eukaryota</taxon>
        <taxon>Metazoa</taxon>
        <taxon>Ecdysozoa</taxon>
        <taxon>Nematoda</taxon>
        <taxon>Chromadorea</taxon>
        <taxon>Rhabditida</taxon>
        <taxon>Rhabditina</taxon>
        <taxon>Rhabditomorpha</taxon>
        <taxon>Strongyloidea</taxon>
        <taxon>Ancylostomatidae</taxon>
        <taxon>Bunostominae</taxon>
        <taxon>Necator</taxon>
    </lineage>
</organism>
<evidence type="ECO:0000313" key="1">
    <source>
        <dbReference type="EMBL" id="KAK6736515.1"/>
    </source>
</evidence>
<dbReference type="EMBL" id="JAVFWL010000002">
    <property type="protein sequence ID" value="KAK6736515.1"/>
    <property type="molecule type" value="Genomic_DNA"/>
</dbReference>
<proteinExistence type="predicted"/>
<reference evidence="1 2" key="1">
    <citation type="submission" date="2023-08" db="EMBL/GenBank/DDBJ databases">
        <title>A Necator americanus chromosomal reference genome.</title>
        <authorList>
            <person name="Ilik V."/>
            <person name="Petrzelkova K.J."/>
            <person name="Pardy F."/>
            <person name="Fuh T."/>
            <person name="Niatou-Singa F.S."/>
            <person name="Gouil Q."/>
            <person name="Baker L."/>
            <person name="Ritchie M.E."/>
            <person name="Jex A.R."/>
            <person name="Gazzola D."/>
            <person name="Li H."/>
            <person name="Toshio Fujiwara R."/>
            <person name="Zhan B."/>
            <person name="Aroian R.V."/>
            <person name="Pafco B."/>
            <person name="Schwarz E.M."/>
        </authorList>
    </citation>
    <scope>NUCLEOTIDE SEQUENCE [LARGE SCALE GENOMIC DNA]</scope>
    <source>
        <strain evidence="1 2">Aroian</strain>
        <tissue evidence="1">Whole animal</tissue>
    </source>
</reference>
<sequence>MDKGGTLQLKSSKKGIFKAFFATIVEKAKPVSSIYYSSTTLSLWVPHYVSLSVKGAYNETDDARVSPAKDGVEYVDYECANDHSHASRPEKGGKKDYY</sequence>
<comment type="caution">
    <text evidence="1">The sequence shown here is derived from an EMBL/GenBank/DDBJ whole genome shotgun (WGS) entry which is preliminary data.</text>
</comment>
<keyword evidence="2" id="KW-1185">Reference proteome</keyword>
<evidence type="ECO:0000313" key="2">
    <source>
        <dbReference type="Proteomes" id="UP001303046"/>
    </source>
</evidence>
<protein>
    <submittedName>
        <fullName evidence="1">Uncharacterized protein</fullName>
    </submittedName>
</protein>
<accession>A0ABR1CGC4</accession>
<name>A0ABR1CGC4_NECAM</name>